<reference evidence="2" key="1">
    <citation type="submission" date="2023-03" db="EMBL/GenBank/DDBJ databases">
        <title>Electrophorus voltai genome.</title>
        <authorList>
            <person name="Bian C."/>
        </authorList>
    </citation>
    <scope>NUCLEOTIDE SEQUENCE</scope>
    <source>
        <strain evidence="2">CB-2022</strain>
        <tissue evidence="2">Muscle</tissue>
    </source>
</reference>
<feature type="chain" id="PRO_5042184034" evidence="1">
    <location>
        <begin position="16"/>
        <end position="74"/>
    </location>
</feature>
<evidence type="ECO:0000313" key="3">
    <source>
        <dbReference type="Proteomes" id="UP001239994"/>
    </source>
</evidence>
<dbReference type="Proteomes" id="UP001239994">
    <property type="component" value="Unassembled WGS sequence"/>
</dbReference>
<dbReference type="AlphaFoldDB" id="A0AAD8Z4S3"/>
<feature type="signal peptide" evidence="1">
    <location>
        <begin position="1"/>
        <end position="15"/>
    </location>
</feature>
<gene>
    <name evidence="2" type="ORF">P4O66_012457</name>
</gene>
<evidence type="ECO:0000256" key="1">
    <source>
        <dbReference type="SAM" id="SignalP"/>
    </source>
</evidence>
<keyword evidence="3" id="KW-1185">Reference proteome</keyword>
<organism evidence="2 3">
    <name type="scientific">Electrophorus voltai</name>
    <dbReference type="NCBI Taxonomy" id="2609070"/>
    <lineage>
        <taxon>Eukaryota</taxon>
        <taxon>Metazoa</taxon>
        <taxon>Chordata</taxon>
        <taxon>Craniata</taxon>
        <taxon>Vertebrata</taxon>
        <taxon>Euteleostomi</taxon>
        <taxon>Actinopterygii</taxon>
        <taxon>Neopterygii</taxon>
        <taxon>Teleostei</taxon>
        <taxon>Ostariophysi</taxon>
        <taxon>Gymnotiformes</taxon>
        <taxon>Gymnotoidei</taxon>
        <taxon>Gymnotidae</taxon>
        <taxon>Electrophorus</taxon>
    </lineage>
</organism>
<comment type="caution">
    <text evidence="2">The sequence shown here is derived from an EMBL/GenBank/DDBJ whole genome shotgun (WGS) entry which is preliminary data.</text>
</comment>
<name>A0AAD8Z4S3_9TELE</name>
<evidence type="ECO:0000313" key="2">
    <source>
        <dbReference type="EMBL" id="KAK1792517.1"/>
    </source>
</evidence>
<feature type="non-terminal residue" evidence="2">
    <location>
        <position position="1"/>
    </location>
</feature>
<keyword evidence="1" id="KW-0732">Signal</keyword>
<sequence>GMGKLLHCITSLVLAQVKVVLNHHQLLLLRVEEPLHLRKRQRAQVDVYGYHLPDRKIGSGSFAGTPAEGLSQPW</sequence>
<proteinExistence type="predicted"/>
<protein>
    <submittedName>
        <fullName evidence="2">Uncharacterized protein</fullName>
    </submittedName>
</protein>
<accession>A0AAD8Z4S3</accession>
<dbReference type="EMBL" id="JAROKS010000019">
    <property type="protein sequence ID" value="KAK1792517.1"/>
    <property type="molecule type" value="Genomic_DNA"/>
</dbReference>